<accession>A0A3B0MRI5</accession>
<dbReference type="AlphaFoldDB" id="A0A3B0MRI5"/>
<organism evidence="1 2">
    <name type="scientific">Roseinatronobacter ekhonensis</name>
    <dbReference type="NCBI Taxonomy" id="254356"/>
    <lineage>
        <taxon>Bacteria</taxon>
        <taxon>Pseudomonadati</taxon>
        <taxon>Pseudomonadota</taxon>
        <taxon>Alphaproteobacteria</taxon>
        <taxon>Rhodobacterales</taxon>
        <taxon>Paracoccaceae</taxon>
        <taxon>Roseinatronobacter</taxon>
    </lineage>
</organism>
<protein>
    <submittedName>
        <fullName evidence="1">Chondramide synthase cmdD</fullName>
    </submittedName>
</protein>
<name>A0A3B0MRI5_9RHOB</name>
<dbReference type="Proteomes" id="UP000272908">
    <property type="component" value="Unassembled WGS sequence"/>
</dbReference>
<evidence type="ECO:0000313" key="2">
    <source>
        <dbReference type="Proteomes" id="UP000272908"/>
    </source>
</evidence>
<evidence type="ECO:0000313" key="1">
    <source>
        <dbReference type="EMBL" id="SUZ33637.1"/>
    </source>
</evidence>
<keyword evidence="2" id="KW-1185">Reference proteome</keyword>
<gene>
    <name evidence="1" type="primary">cmdD_1</name>
    <name evidence="1" type="ORF">ROE7235_03410</name>
</gene>
<reference evidence="2" key="1">
    <citation type="submission" date="2018-08" db="EMBL/GenBank/DDBJ databases">
        <authorList>
            <person name="Rodrigo-Torres L."/>
            <person name="Arahal R. D."/>
            <person name="Lucena T."/>
        </authorList>
    </citation>
    <scope>NUCLEOTIDE SEQUENCE [LARGE SCALE GENOMIC DNA]</scope>
    <source>
        <strain evidence="2">CECT 7235</strain>
    </source>
</reference>
<dbReference type="OrthoDB" id="9765468at2"/>
<dbReference type="EMBL" id="UIHC01000061">
    <property type="protein sequence ID" value="SUZ33637.1"/>
    <property type="molecule type" value="Genomic_DNA"/>
</dbReference>
<dbReference type="RefSeq" id="WP_121096763.1">
    <property type="nucleotide sequence ID" value="NZ_UIHC01000061.1"/>
</dbReference>
<sequence length="415" mass="47058">MSLDAPKALGQNLGSEEFPVEWEDGEADLFWILDDLHCPNPLSPMFFDIGGWWLTCDHMFRRFGTPFASDWVAKNVNGYLYTAALPARAGLHAEATEYQSRYVPRVPRNADYAEKIGPYMGAVLPHYAENFLDWWNDRILPEIKRNFAYIDGFDKDGASLTALAVLLEDMIDIHDRHWKIHWMLNFSQFSSTLTLNGAIDEFKPDAKPDLKGRLQSSVKDRNWDSVEALWQMKEIIKGSDTLKAAFEAETASGVMEALRSSDEGRKLISEQIDPYLEEFGHKALWSHETMFPLWIENPAPAIEAVRGYLLTDYDFPATLRGVEEDLNAAIAECMEGVEGEARDKLKAALDGSLKMNPLTPDHHFYIDQGTNARLRTVLLAVGRKFVDADIIDDPEDIMFLRYTSSTPKPESSRVL</sequence>
<proteinExistence type="predicted"/>